<feature type="transmembrane region" description="Helical" evidence="1">
    <location>
        <begin position="163"/>
        <end position="188"/>
    </location>
</feature>
<feature type="transmembrane region" description="Helical" evidence="1">
    <location>
        <begin position="90"/>
        <end position="111"/>
    </location>
</feature>
<evidence type="ECO:0000313" key="3">
    <source>
        <dbReference type="EMBL" id="MBI5130276.1"/>
    </source>
</evidence>
<reference evidence="3" key="1">
    <citation type="submission" date="2020-07" db="EMBL/GenBank/DDBJ databases">
        <title>Huge and variable diversity of episymbiotic CPR bacteria and DPANN archaea in groundwater ecosystems.</title>
        <authorList>
            <person name="He C.Y."/>
            <person name="Keren R."/>
            <person name="Whittaker M."/>
            <person name="Farag I.F."/>
            <person name="Doudna J."/>
            <person name="Cate J.H.D."/>
            <person name="Banfield J.F."/>
        </authorList>
    </citation>
    <scope>NUCLEOTIDE SEQUENCE</scope>
    <source>
        <strain evidence="3">NC_groundwater_1818_Pr3_B-0.1um_66_35</strain>
    </source>
</reference>
<keyword evidence="1" id="KW-1133">Transmembrane helix</keyword>
<keyword evidence="3" id="KW-0012">Acyltransferase</keyword>
<dbReference type="Pfam" id="PF01757">
    <property type="entry name" value="Acyl_transf_3"/>
    <property type="match status" value="1"/>
</dbReference>
<evidence type="ECO:0000313" key="4">
    <source>
        <dbReference type="Proteomes" id="UP000782519"/>
    </source>
</evidence>
<protein>
    <submittedName>
        <fullName evidence="3">Acyltransferase</fullName>
    </submittedName>
</protein>
<dbReference type="PANTHER" id="PTHR23028">
    <property type="entry name" value="ACETYLTRANSFERASE"/>
    <property type="match status" value="1"/>
</dbReference>
<feature type="transmembrane region" description="Helical" evidence="1">
    <location>
        <begin position="200"/>
        <end position="217"/>
    </location>
</feature>
<dbReference type="EMBL" id="JACRJB010000034">
    <property type="protein sequence ID" value="MBI5130276.1"/>
    <property type="molecule type" value="Genomic_DNA"/>
</dbReference>
<sequence>MLVAPARNQEIEALRGVAILLVLYGHMGSLLVGETLYGLSREFLQPGTGVDLFFCISGYVITRHLIREPRTERSWSAFAQFAGPFWIRRFFRLAPSAWLWLAVLLVFSYVVDDTLNFTRNLYHTVAAFFQLANFHLYECRSAATQVVCGRPGYYWSLALEEQFYILFPFMLVFLTRRMLLVAVVAIILLQVFSERNALMWLIRTDALAFGVLIALLQQSPGYAGLAPRWLSRPWLQWLPFAVCVAVIACIEAPAFFNGFTGRYATGIVAVTSAVLIWLSSFESGFAVPAGRFSRVLIYFGTRSYALYLIHVPTSWIVPRLLQSAIGHPADPVTSCIAVYAATMAATELNYRYLETPLRRYGAKVADRFRNLRYVEPAPAATRDAAPAVARPPAATAAVEAG</sequence>
<evidence type="ECO:0000256" key="1">
    <source>
        <dbReference type="SAM" id="Phobius"/>
    </source>
</evidence>
<evidence type="ECO:0000259" key="2">
    <source>
        <dbReference type="Pfam" id="PF01757"/>
    </source>
</evidence>
<dbReference type="AlphaFoldDB" id="A0A933RXY9"/>
<feature type="transmembrane region" description="Helical" evidence="1">
    <location>
        <begin position="12"/>
        <end position="31"/>
    </location>
</feature>
<feature type="domain" description="Acyltransferase 3" evidence="2">
    <location>
        <begin position="9"/>
        <end position="344"/>
    </location>
</feature>
<dbReference type="GO" id="GO:0016020">
    <property type="term" value="C:membrane"/>
    <property type="evidence" value="ECO:0007669"/>
    <property type="project" value="TreeGrafter"/>
</dbReference>
<organism evidence="3 4">
    <name type="scientific">Rhodopseudomonas palustris</name>
    <dbReference type="NCBI Taxonomy" id="1076"/>
    <lineage>
        <taxon>Bacteria</taxon>
        <taxon>Pseudomonadati</taxon>
        <taxon>Pseudomonadota</taxon>
        <taxon>Alphaproteobacteria</taxon>
        <taxon>Hyphomicrobiales</taxon>
        <taxon>Nitrobacteraceae</taxon>
        <taxon>Rhodopseudomonas</taxon>
    </lineage>
</organism>
<feature type="transmembrane region" description="Helical" evidence="1">
    <location>
        <begin position="43"/>
        <end position="61"/>
    </location>
</feature>
<dbReference type="GO" id="GO:0016747">
    <property type="term" value="F:acyltransferase activity, transferring groups other than amino-acyl groups"/>
    <property type="evidence" value="ECO:0007669"/>
    <property type="project" value="InterPro"/>
</dbReference>
<name>A0A933RXY9_RHOPL</name>
<feature type="transmembrane region" description="Helical" evidence="1">
    <location>
        <begin position="263"/>
        <end position="280"/>
    </location>
</feature>
<gene>
    <name evidence="3" type="ORF">HZA66_12605</name>
</gene>
<proteinExistence type="predicted"/>
<feature type="transmembrane region" description="Helical" evidence="1">
    <location>
        <begin position="237"/>
        <end position="256"/>
    </location>
</feature>
<dbReference type="PANTHER" id="PTHR23028:SF53">
    <property type="entry name" value="ACYL_TRANSF_3 DOMAIN-CONTAINING PROTEIN"/>
    <property type="match status" value="1"/>
</dbReference>
<dbReference type="InterPro" id="IPR002656">
    <property type="entry name" value="Acyl_transf_3_dom"/>
</dbReference>
<accession>A0A933RXY9</accession>
<dbReference type="InterPro" id="IPR050879">
    <property type="entry name" value="Acyltransferase_3"/>
</dbReference>
<keyword evidence="1" id="KW-0472">Membrane</keyword>
<dbReference type="GO" id="GO:0009103">
    <property type="term" value="P:lipopolysaccharide biosynthetic process"/>
    <property type="evidence" value="ECO:0007669"/>
    <property type="project" value="TreeGrafter"/>
</dbReference>
<keyword evidence="3" id="KW-0808">Transferase</keyword>
<dbReference type="Proteomes" id="UP000782519">
    <property type="component" value="Unassembled WGS sequence"/>
</dbReference>
<keyword evidence="1" id="KW-0812">Transmembrane</keyword>
<comment type="caution">
    <text evidence="3">The sequence shown here is derived from an EMBL/GenBank/DDBJ whole genome shotgun (WGS) entry which is preliminary data.</text>
</comment>